<dbReference type="AlphaFoldDB" id="A0A4R5DKH9"/>
<evidence type="ECO:0000256" key="3">
    <source>
        <dbReference type="ARBA" id="ARBA00023163"/>
    </source>
</evidence>
<dbReference type="SUPFAM" id="SSF46689">
    <property type="entry name" value="Homeodomain-like"/>
    <property type="match status" value="1"/>
</dbReference>
<sequence>MEASNNKYPCHINPTISGEQFIAEHIFIFIKAGTMTIFDEAGNEHHLQPGDYCFARRNSLARYLKKSPENGRFESVALFFSQDFLRSFGREYRVSADCVLNKNAIIKLDPHPLFANYVQSRNAYKGVVENEDIMALKNKEIILILLKTNPELRNLLFDFTDPDKIDLATFMTRNFRFNVSLQRFGYLTGRSLTSFKRDFEKTFHMAPGRWLLEKRLNEARFLIEKNGAKPSEVYLEVGFEDLSHFSFAFKKMFGISPNQLKSLQMA</sequence>
<dbReference type="PANTHER" id="PTHR46796">
    <property type="entry name" value="HTH-TYPE TRANSCRIPTIONAL ACTIVATOR RHAS-RELATED"/>
    <property type="match status" value="1"/>
</dbReference>
<dbReference type="EMBL" id="SMFL01000005">
    <property type="protein sequence ID" value="TDE14682.1"/>
    <property type="molecule type" value="Genomic_DNA"/>
</dbReference>
<evidence type="ECO:0000256" key="2">
    <source>
        <dbReference type="ARBA" id="ARBA00023125"/>
    </source>
</evidence>
<keyword evidence="1" id="KW-0805">Transcription regulation</keyword>
<keyword evidence="3" id="KW-0804">Transcription</keyword>
<dbReference type="GO" id="GO:0003700">
    <property type="term" value="F:DNA-binding transcription factor activity"/>
    <property type="evidence" value="ECO:0007669"/>
    <property type="project" value="InterPro"/>
</dbReference>
<evidence type="ECO:0000259" key="4">
    <source>
        <dbReference type="PROSITE" id="PS01124"/>
    </source>
</evidence>
<reference evidence="5 6" key="1">
    <citation type="submission" date="2019-03" db="EMBL/GenBank/DDBJ databases">
        <title>Dyadobacter AR-3-6 sp. nov., isolated from arctic soil.</title>
        <authorList>
            <person name="Chaudhary D.K."/>
        </authorList>
    </citation>
    <scope>NUCLEOTIDE SEQUENCE [LARGE SCALE GENOMIC DNA]</scope>
    <source>
        <strain evidence="5 6">AR-3-6</strain>
    </source>
</reference>
<dbReference type="Proteomes" id="UP000294850">
    <property type="component" value="Unassembled WGS sequence"/>
</dbReference>
<keyword evidence="2" id="KW-0238">DNA-binding</keyword>
<keyword evidence="6" id="KW-1185">Reference proteome</keyword>
<proteinExistence type="predicted"/>
<dbReference type="SMART" id="SM00342">
    <property type="entry name" value="HTH_ARAC"/>
    <property type="match status" value="1"/>
</dbReference>
<dbReference type="OrthoDB" id="4480133at2"/>
<feature type="domain" description="HTH araC/xylS-type" evidence="4">
    <location>
        <begin position="165"/>
        <end position="263"/>
    </location>
</feature>
<dbReference type="InterPro" id="IPR050204">
    <property type="entry name" value="AraC_XylS_family_regulators"/>
</dbReference>
<gene>
    <name evidence="5" type="ORF">E0F88_15965</name>
</gene>
<dbReference type="InterPro" id="IPR009057">
    <property type="entry name" value="Homeodomain-like_sf"/>
</dbReference>
<evidence type="ECO:0000313" key="6">
    <source>
        <dbReference type="Proteomes" id="UP000294850"/>
    </source>
</evidence>
<dbReference type="GO" id="GO:0043565">
    <property type="term" value="F:sequence-specific DNA binding"/>
    <property type="evidence" value="ECO:0007669"/>
    <property type="project" value="InterPro"/>
</dbReference>
<accession>A0A4R5DKH9</accession>
<evidence type="ECO:0000313" key="5">
    <source>
        <dbReference type="EMBL" id="TDE14682.1"/>
    </source>
</evidence>
<dbReference type="PROSITE" id="PS01124">
    <property type="entry name" value="HTH_ARAC_FAMILY_2"/>
    <property type="match status" value="1"/>
</dbReference>
<dbReference type="InterPro" id="IPR054015">
    <property type="entry name" value="ExsA-like_N"/>
</dbReference>
<protein>
    <submittedName>
        <fullName evidence="5">AraC family transcriptional regulator</fullName>
    </submittedName>
</protein>
<name>A0A4R5DKH9_9BACT</name>
<organism evidence="5 6">
    <name type="scientific">Dyadobacter psychrotolerans</name>
    <dbReference type="NCBI Taxonomy" id="2541721"/>
    <lineage>
        <taxon>Bacteria</taxon>
        <taxon>Pseudomonadati</taxon>
        <taxon>Bacteroidota</taxon>
        <taxon>Cytophagia</taxon>
        <taxon>Cytophagales</taxon>
        <taxon>Spirosomataceae</taxon>
        <taxon>Dyadobacter</taxon>
    </lineage>
</organism>
<evidence type="ECO:0000256" key="1">
    <source>
        <dbReference type="ARBA" id="ARBA00023015"/>
    </source>
</evidence>
<dbReference type="Pfam" id="PF12833">
    <property type="entry name" value="HTH_18"/>
    <property type="match status" value="1"/>
</dbReference>
<comment type="caution">
    <text evidence="5">The sequence shown here is derived from an EMBL/GenBank/DDBJ whole genome shotgun (WGS) entry which is preliminary data.</text>
</comment>
<dbReference type="Gene3D" id="1.10.10.60">
    <property type="entry name" value="Homeodomain-like"/>
    <property type="match status" value="1"/>
</dbReference>
<dbReference type="InterPro" id="IPR018060">
    <property type="entry name" value="HTH_AraC"/>
</dbReference>
<dbReference type="Pfam" id="PF22200">
    <property type="entry name" value="ExsA_N"/>
    <property type="match status" value="1"/>
</dbReference>
<dbReference type="RefSeq" id="WP_131959265.1">
    <property type="nucleotide sequence ID" value="NZ_SMFL01000005.1"/>
</dbReference>